<reference evidence="1 2" key="1">
    <citation type="journal article" date="2012" name="BMC Genomics">
        <title>Comparative genomics of the white-rot fungi, Phanerochaete carnosa and P. chrysosporium, to elucidate the genetic basis of the distinct wood types they colonize.</title>
        <authorList>
            <person name="Suzuki H."/>
            <person name="MacDonald J."/>
            <person name="Syed K."/>
            <person name="Salamov A."/>
            <person name="Hori C."/>
            <person name="Aerts A."/>
            <person name="Henrissat B."/>
            <person name="Wiebenga A."/>
            <person name="vanKuyk P.A."/>
            <person name="Barry K."/>
            <person name="Lindquist E."/>
            <person name="LaButti K."/>
            <person name="Lapidus A."/>
            <person name="Lucas S."/>
            <person name="Coutinho P."/>
            <person name="Gong Y."/>
            <person name="Samejima M."/>
            <person name="Mahadevan R."/>
            <person name="Abou-Zaid M."/>
            <person name="de Vries R.P."/>
            <person name="Igarashi K."/>
            <person name="Yadav J.S."/>
            <person name="Grigoriev I.V."/>
            <person name="Master E.R."/>
        </authorList>
    </citation>
    <scope>NUCLEOTIDE SEQUENCE [LARGE SCALE GENOMIC DNA]</scope>
    <source>
        <strain evidence="1 2">HHB-10118-sp</strain>
    </source>
</reference>
<dbReference type="InParanoid" id="K5W775"/>
<protein>
    <submittedName>
        <fullName evidence="1">Uncharacterized protein</fullName>
    </submittedName>
</protein>
<dbReference type="EMBL" id="JH930473">
    <property type="protein sequence ID" value="EKM54789.1"/>
    <property type="molecule type" value="Genomic_DNA"/>
</dbReference>
<evidence type="ECO:0000313" key="2">
    <source>
        <dbReference type="Proteomes" id="UP000008370"/>
    </source>
</evidence>
<dbReference type="RefSeq" id="XP_007397467.1">
    <property type="nucleotide sequence ID" value="XM_007397405.1"/>
</dbReference>
<dbReference type="Proteomes" id="UP000008370">
    <property type="component" value="Unassembled WGS sequence"/>
</dbReference>
<organism evidence="1 2">
    <name type="scientific">Phanerochaete carnosa (strain HHB-10118-sp)</name>
    <name type="common">White-rot fungus</name>
    <name type="synonym">Peniophora carnosa</name>
    <dbReference type="NCBI Taxonomy" id="650164"/>
    <lineage>
        <taxon>Eukaryota</taxon>
        <taxon>Fungi</taxon>
        <taxon>Dikarya</taxon>
        <taxon>Basidiomycota</taxon>
        <taxon>Agaricomycotina</taxon>
        <taxon>Agaricomycetes</taxon>
        <taxon>Polyporales</taxon>
        <taxon>Phanerochaetaceae</taxon>
        <taxon>Phanerochaete</taxon>
    </lineage>
</organism>
<dbReference type="STRING" id="650164.K5W775"/>
<dbReference type="AlphaFoldDB" id="K5W775"/>
<keyword evidence="2" id="KW-1185">Reference proteome</keyword>
<dbReference type="KEGG" id="pco:PHACADRAFT_210571"/>
<dbReference type="GeneID" id="18912981"/>
<dbReference type="HOGENOM" id="CLU_1571205_0_0_1"/>
<dbReference type="OrthoDB" id="73919at2759"/>
<gene>
    <name evidence="1" type="ORF">PHACADRAFT_210571</name>
</gene>
<proteinExistence type="predicted"/>
<name>K5W775_PHACS</name>
<evidence type="ECO:0000313" key="1">
    <source>
        <dbReference type="EMBL" id="EKM54789.1"/>
    </source>
</evidence>
<sequence length="170" mass="19395">MEFLGELTMHSDIGVVYRSELFVRPLRHHHTAEDPSLGAWRARAIAEYAHRYPRSRPRPRRRRTRPDRRRALRLGTLAARHGAAQAYNDSGAHRPRTDLLRVLHAYLALPRNLGALGRVTTLNAFGERSSAGRTRASGRRRRKARGSCARTMLRARRAGIRLVRSVVPRV</sequence>
<accession>K5W775</accession>